<name>A0A1G1VC80_9BACT</name>
<feature type="domain" description="GFO/IDH/MocA-like oxidoreductase" evidence="3">
    <location>
        <begin position="129"/>
        <end position="248"/>
    </location>
</feature>
<dbReference type="InterPro" id="IPR036291">
    <property type="entry name" value="NAD(P)-bd_dom_sf"/>
</dbReference>
<dbReference type="SUPFAM" id="SSF55347">
    <property type="entry name" value="Glyceraldehyde-3-phosphate dehydrogenase-like, C-terminal domain"/>
    <property type="match status" value="1"/>
</dbReference>
<comment type="caution">
    <text evidence="4">The sequence shown here is derived from an EMBL/GenBank/DDBJ whole genome shotgun (WGS) entry which is preliminary data.</text>
</comment>
<dbReference type="Proteomes" id="UP000178272">
    <property type="component" value="Unassembled WGS sequence"/>
</dbReference>
<dbReference type="PANTHER" id="PTHR43818">
    <property type="entry name" value="BCDNA.GH03377"/>
    <property type="match status" value="1"/>
</dbReference>
<dbReference type="PANTHER" id="PTHR43818:SF11">
    <property type="entry name" value="BCDNA.GH03377"/>
    <property type="match status" value="1"/>
</dbReference>
<dbReference type="Gene3D" id="3.40.50.720">
    <property type="entry name" value="NAD(P)-binding Rossmann-like Domain"/>
    <property type="match status" value="1"/>
</dbReference>
<gene>
    <name evidence="4" type="ORF">A3F61_00850</name>
</gene>
<evidence type="ECO:0000259" key="2">
    <source>
        <dbReference type="Pfam" id="PF01408"/>
    </source>
</evidence>
<evidence type="ECO:0000256" key="1">
    <source>
        <dbReference type="ARBA" id="ARBA00023002"/>
    </source>
</evidence>
<protein>
    <recommendedName>
        <fullName evidence="6">Oxidoreductase</fullName>
    </recommendedName>
</protein>
<keyword evidence="1" id="KW-0560">Oxidoreductase</keyword>
<dbReference type="InterPro" id="IPR050463">
    <property type="entry name" value="Gfo/Idh/MocA_oxidrdct_glycsds"/>
</dbReference>
<evidence type="ECO:0000313" key="4">
    <source>
        <dbReference type="EMBL" id="OGY12951.1"/>
    </source>
</evidence>
<dbReference type="SUPFAM" id="SSF51735">
    <property type="entry name" value="NAD(P)-binding Rossmann-fold domains"/>
    <property type="match status" value="1"/>
</dbReference>
<dbReference type="InterPro" id="IPR055170">
    <property type="entry name" value="GFO_IDH_MocA-like_dom"/>
</dbReference>
<dbReference type="GO" id="GO:0016491">
    <property type="term" value="F:oxidoreductase activity"/>
    <property type="evidence" value="ECO:0007669"/>
    <property type="project" value="UniProtKB-KW"/>
</dbReference>
<proteinExistence type="predicted"/>
<evidence type="ECO:0000313" key="5">
    <source>
        <dbReference type="Proteomes" id="UP000178272"/>
    </source>
</evidence>
<dbReference type="GO" id="GO:0000166">
    <property type="term" value="F:nucleotide binding"/>
    <property type="evidence" value="ECO:0007669"/>
    <property type="project" value="InterPro"/>
</dbReference>
<dbReference type="STRING" id="1797517.A3F61_00850"/>
<evidence type="ECO:0000259" key="3">
    <source>
        <dbReference type="Pfam" id="PF22725"/>
    </source>
</evidence>
<sequence length="324" mass="36409">MIVGIIGAGLIGNKRFQVLIKSKTDSILAVADINEEKAKNLGELVGCAYFTDPHKVINNPKIDIVVVSTINKYLAPLSLAALKAGKHVLCEKPLGVSTTEIKRCIQAAEKNKLIYKAGYNHRFHPAIFRANQLIKQGKIGKITFIKASYGHGGRVGYEKEWRTQKRLSGGGELLDQGCHIIDLILWFTQKKVSKIHSSLSTQFWPIQPLEDNAFVLLELGDITASFHTSWVQWKNEFIFEVYGKRGYVKINGLGGSYGKETLIFGKRVPGKVPIEQIYHFDEPDNSWALEWVNFKQAIKNPQKLLSSGKESLEVMNIIKKIYNQ</sequence>
<dbReference type="EMBL" id="MHCA01000004">
    <property type="protein sequence ID" value="OGY12951.1"/>
    <property type="molecule type" value="Genomic_DNA"/>
</dbReference>
<dbReference type="AlphaFoldDB" id="A0A1G1VC80"/>
<dbReference type="Gene3D" id="3.30.360.10">
    <property type="entry name" value="Dihydrodipicolinate Reductase, domain 2"/>
    <property type="match status" value="1"/>
</dbReference>
<evidence type="ECO:0008006" key="6">
    <source>
        <dbReference type="Google" id="ProtNLM"/>
    </source>
</evidence>
<reference evidence="4 5" key="1">
    <citation type="journal article" date="2016" name="Nat. Commun.">
        <title>Thousands of microbial genomes shed light on interconnected biogeochemical processes in an aquifer system.</title>
        <authorList>
            <person name="Anantharaman K."/>
            <person name="Brown C.T."/>
            <person name="Hug L.A."/>
            <person name="Sharon I."/>
            <person name="Castelle C.J."/>
            <person name="Probst A.J."/>
            <person name="Thomas B.C."/>
            <person name="Singh A."/>
            <person name="Wilkins M.J."/>
            <person name="Karaoz U."/>
            <person name="Brodie E.L."/>
            <person name="Williams K.H."/>
            <person name="Hubbard S.S."/>
            <person name="Banfield J.F."/>
        </authorList>
    </citation>
    <scope>NUCLEOTIDE SEQUENCE [LARGE SCALE GENOMIC DNA]</scope>
</reference>
<dbReference type="InterPro" id="IPR000683">
    <property type="entry name" value="Gfo/Idh/MocA-like_OxRdtase_N"/>
</dbReference>
<accession>A0A1G1VC80</accession>
<organism evidence="4 5">
    <name type="scientific">Candidatus Blackburnbacteria bacterium RIFCSPHIGHO2_12_FULL_41_13b</name>
    <dbReference type="NCBI Taxonomy" id="1797517"/>
    <lineage>
        <taxon>Bacteria</taxon>
        <taxon>Candidatus Blackburniibacteriota</taxon>
    </lineage>
</organism>
<feature type="domain" description="Gfo/Idh/MocA-like oxidoreductase N-terminal" evidence="2">
    <location>
        <begin position="3"/>
        <end position="119"/>
    </location>
</feature>
<dbReference type="Pfam" id="PF22725">
    <property type="entry name" value="GFO_IDH_MocA_C3"/>
    <property type="match status" value="1"/>
</dbReference>
<dbReference type="Pfam" id="PF01408">
    <property type="entry name" value="GFO_IDH_MocA"/>
    <property type="match status" value="1"/>
</dbReference>